<dbReference type="EnsemblMetazoa" id="G4249.1">
    <property type="protein sequence ID" value="G4249.1:cds"/>
    <property type="gene ID" value="G4249"/>
</dbReference>
<accession>A0A8W8N404</accession>
<dbReference type="Pfam" id="PF24048">
    <property type="entry name" value="LRR_NXF1-5"/>
    <property type="match status" value="1"/>
</dbReference>
<keyword evidence="6" id="KW-1185">Reference proteome</keyword>
<protein>
    <recommendedName>
        <fullName evidence="4">NXF1/2/3/5-like leucine-rich repeat domain-containing protein</fullName>
    </recommendedName>
</protein>
<dbReference type="PROSITE" id="PS51450">
    <property type="entry name" value="LRR"/>
    <property type="match status" value="1"/>
</dbReference>
<keyword evidence="2" id="KW-0677">Repeat</keyword>
<keyword evidence="3" id="KW-0732">Signal</keyword>
<dbReference type="InterPro" id="IPR032675">
    <property type="entry name" value="LRR_dom_sf"/>
</dbReference>
<keyword evidence="1" id="KW-0433">Leucine-rich repeat</keyword>
<dbReference type="InterPro" id="IPR057125">
    <property type="entry name" value="NXF1/2/3/5-like_LRR"/>
</dbReference>
<evidence type="ECO:0000313" key="6">
    <source>
        <dbReference type="Proteomes" id="UP000005408"/>
    </source>
</evidence>
<evidence type="ECO:0000313" key="5">
    <source>
        <dbReference type="EnsemblMetazoa" id="G4249.1:cds"/>
    </source>
</evidence>
<evidence type="ECO:0000259" key="4">
    <source>
        <dbReference type="Pfam" id="PF24048"/>
    </source>
</evidence>
<name>A0A8W8N404_MAGGI</name>
<organism evidence="5 6">
    <name type="scientific">Magallana gigas</name>
    <name type="common">Pacific oyster</name>
    <name type="synonym">Crassostrea gigas</name>
    <dbReference type="NCBI Taxonomy" id="29159"/>
    <lineage>
        <taxon>Eukaryota</taxon>
        <taxon>Metazoa</taxon>
        <taxon>Spiralia</taxon>
        <taxon>Lophotrochozoa</taxon>
        <taxon>Mollusca</taxon>
        <taxon>Bivalvia</taxon>
        <taxon>Autobranchia</taxon>
        <taxon>Pteriomorphia</taxon>
        <taxon>Ostreida</taxon>
        <taxon>Ostreoidea</taxon>
        <taxon>Ostreidae</taxon>
        <taxon>Magallana</taxon>
    </lineage>
</organism>
<dbReference type="Gene3D" id="3.80.10.10">
    <property type="entry name" value="Ribonuclease Inhibitor"/>
    <property type="match status" value="3"/>
</dbReference>
<dbReference type="InterPro" id="IPR001611">
    <property type="entry name" value="Leu-rich_rpt"/>
</dbReference>
<sequence>MFGFGFFVLLQSGSLSGWSVDSGYRRRTFHLKMEEEDVERKNIAFSVMLPSKGRNRRMRKKSFTEAVKEKYCMSDPNKIYTSGFVIDIKVTGKPKTSDSEAELAYLRNVVLNNSCVGHAGVPNEGLSSLCPNVVDLDLSSNDLTDWKDMLTILSNLQCLKFVNLARNKLQNKENTIQSWNAPLPQIENLVLNGTFTSWQDVIDLTKKIPSLTELHACENEYEDLDHPEDAYKCLQNITCLRLNNNRLRSWEEIWKLKHLPQLESLILSGNPIQHIFYKEEEECRICCLENPAEEMETERDISMEIQDIVEDIVGDVLQMADSMETKEGEESSKSTECQHGDPFSRLKLICLSETQLNNWTHCDELRKYPALKSLRIKDIPLVKKLDPEERRKLLVAHMPNIMILNGSEVTSTERDKSERHFIRYFMDKGSKPERFFELEAKHGKVTPLRDIDISGGYKEWINVTFIFKDKRIKEKVHVVDPIGNLRLKAAEKFLLYDSLLTFKLYHFACGPHHREEDQTFEELCKQTQSLPISRFDVMDGDELYVDATDNVFQNADGSLQYFHIYSYIAK</sequence>
<dbReference type="PANTHER" id="PTHR18849:SF0">
    <property type="entry name" value="CILIA- AND FLAGELLA-ASSOCIATED PROTEIN 410-RELATED"/>
    <property type="match status" value="1"/>
</dbReference>
<dbReference type="Proteomes" id="UP000005408">
    <property type="component" value="Unassembled WGS sequence"/>
</dbReference>
<evidence type="ECO:0000256" key="2">
    <source>
        <dbReference type="ARBA" id="ARBA00022737"/>
    </source>
</evidence>
<reference evidence="5" key="1">
    <citation type="submission" date="2022-08" db="UniProtKB">
        <authorList>
            <consortium name="EnsemblMetazoa"/>
        </authorList>
    </citation>
    <scope>IDENTIFICATION</scope>
    <source>
        <strain evidence="5">05x7-T-G4-1.051#20</strain>
    </source>
</reference>
<dbReference type="PANTHER" id="PTHR18849">
    <property type="entry name" value="LEUCINE RICH REPEAT PROTEIN"/>
    <property type="match status" value="1"/>
</dbReference>
<feature type="chain" id="PRO_5036478007" description="NXF1/2/3/5-like leucine-rich repeat domain-containing protein" evidence="3">
    <location>
        <begin position="18"/>
        <end position="570"/>
    </location>
</feature>
<evidence type="ECO:0000256" key="1">
    <source>
        <dbReference type="ARBA" id="ARBA00022614"/>
    </source>
</evidence>
<dbReference type="AlphaFoldDB" id="A0A8W8N404"/>
<feature type="signal peptide" evidence="3">
    <location>
        <begin position="1"/>
        <end position="17"/>
    </location>
</feature>
<proteinExistence type="predicted"/>
<dbReference type="SUPFAM" id="SSF52058">
    <property type="entry name" value="L domain-like"/>
    <property type="match status" value="1"/>
</dbReference>
<evidence type="ECO:0000256" key="3">
    <source>
        <dbReference type="SAM" id="SignalP"/>
    </source>
</evidence>
<feature type="domain" description="NXF1/2/3/5-like leucine-rich repeat" evidence="4">
    <location>
        <begin position="205"/>
        <end position="280"/>
    </location>
</feature>